<dbReference type="Proteomes" id="UP000671399">
    <property type="component" value="Unassembled WGS sequence"/>
</dbReference>
<dbReference type="EMBL" id="JAGFWR010000001">
    <property type="protein sequence ID" value="MBO4160143.1"/>
    <property type="molecule type" value="Genomic_DNA"/>
</dbReference>
<accession>A0ABS3V3H7</accession>
<name>A0ABS3V3H7_9ACTN</name>
<comment type="caution">
    <text evidence="1">The sequence shown here is derived from an EMBL/GenBank/DDBJ whole genome shotgun (WGS) entry which is preliminary data.</text>
</comment>
<sequence>MTTIEYEPEELSGNRFTVTGFRDAALPVGEFLADELWPDEQDGAVWLDRGTLTRRHCYWLRYRYRGPGPGHPKLVAVELVIRFNTFPYQVRPGTDRYSPRSTLPVPGLWGIEDLSISLRDTGAGGRNPFNKFNDAGQLVFEPEIGFVPAAGTGVAVPAIRVVHRVRHVANPIVGDGYAPGHEETGALTVHSDGGITLEPASGTSGCSSWRLVPVSGSVHDRPIVGAEPPPGRSLTVYRATGVTAPPPVTAMRVSTGRARRGAVEVQGFERVAGPDQIGVWHTGHPRWYSASMGGDIRDDGMIVEYARAGDRGDDRRAGRVRARLALHLRTCCYLIEQNEFADAVVFHHGRRHPGFVDVSLRPLPDDGDPAGAAARTGPVGSRLRFVPEWYEGTDDDVPGLLVRWSEEAVGPAAGPAVPVGGAFLITVDASGGPVVRFADEQTYQHLTVLS</sequence>
<dbReference type="RefSeq" id="WP_208565756.1">
    <property type="nucleotide sequence ID" value="NZ_JAGFWR010000001.1"/>
</dbReference>
<gene>
    <name evidence="1" type="ORF">JQN83_04880</name>
</gene>
<proteinExistence type="predicted"/>
<reference evidence="1 2" key="1">
    <citation type="submission" date="2021-03" db="EMBL/GenBank/DDBJ databases">
        <authorList>
            <person name="Lee D.-H."/>
        </authorList>
    </citation>
    <scope>NUCLEOTIDE SEQUENCE [LARGE SCALE GENOMIC DNA]</scope>
    <source>
        <strain evidence="1 2">MMS20-R2-23</strain>
    </source>
</reference>
<evidence type="ECO:0000313" key="2">
    <source>
        <dbReference type="Proteomes" id="UP000671399"/>
    </source>
</evidence>
<evidence type="ECO:0000313" key="1">
    <source>
        <dbReference type="EMBL" id="MBO4160143.1"/>
    </source>
</evidence>
<keyword evidence="2" id="KW-1185">Reference proteome</keyword>
<protein>
    <submittedName>
        <fullName evidence="1">Uncharacterized protein</fullName>
    </submittedName>
</protein>
<organism evidence="1 2">
    <name type="scientific">Micromonospora antibiotica</name>
    <dbReference type="NCBI Taxonomy" id="2807623"/>
    <lineage>
        <taxon>Bacteria</taxon>
        <taxon>Bacillati</taxon>
        <taxon>Actinomycetota</taxon>
        <taxon>Actinomycetes</taxon>
        <taxon>Micromonosporales</taxon>
        <taxon>Micromonosporaceae</taxon>
        <taxon>Micromonospora</taxon>
    </lineage>
</organism>